<dbReference type="AlphaFoldDB" id="A0A239CXI4"/>
<dbReference type="Proteomes" id="UP000198480">
    <property type="component" value="Unassembled WGS sequence"/>
</dbReference>
<reference evidence="2" key="1">
    <citation type="submission" date="2017-06" db="EMBL/GenBank/DDBJ databases">
        <authorList>
            <person name="Varghese N."/>
            <person name="Submissions S."/>
        </authorList>
    </citation>
    <scope>NUCLEOTIDE SEQUENCE [LARGE SCALE GENOMIC DNA]</scope>
    <source>
        <strain evidence="2">5C</strain>
    </source>
</reference>
<evidence type="ECO:0008006" key="3">
    <source>
        <dbReference type="Google" id="ProtNLM"/>
    </source>
</evidence>
<dbReference type="EMBL" id="FZOK01000006">
    <property type="protein sequence ID" value="SNS24966.1"/>
    <property type="molecule type" value="Genomic_DNA"/>
</dbReference>
<proteinExistence type="predicted"/>
<dbReference type="Gene3D" id="1.10.3670.10">
    <property type="entry name" value="Putative xylanase like domain"/>
    <property type="match status" value="1"/>
</dbReference>
<dbReference type="InterPro" id="IPR010846">
    <property type="entry name" value="AmiA-like"/>
</dbReference>
<evidence type="ECO:0000313" key="1">
    <source>
        <dbReference type="EMBL" id="SNS24966.1"/>
    </source>
</evidence>
<dbReference type="SUPFAM" id="SSF54001">
    <property type="entry name" value="Cysteine proteinases"/>
    <property type="match status" value="1"/>
</dbReference>
<accession>A0A239CXI4</accession>
<dbReference type="InterPro" id="IPR038765">
    <property type="entry name" value="Papain-like_cys_pep_sf"/>
</dbReference>
<keyword evidence="2" id="KW-1185">Reference proteome</keyword>
<gene>
    <name evidence="1" type="ORF">SAMN06295967_10612</name>
</gene>
<name>A0A239CXI4_9BACT</name>
<dbReference type="Pfam" id="PF07313">
    <property type="entry name" value="AmiA-like"/>
    <property type="match status" value="1"/>
</dbReference>
<sequence>MPFLAMHKLLFFLLLFPNLLIAQTICTLESRQKLDGYLEKASLLEKEKHSPIELNIIIGSWMLGTPYVEKTLEIPGDEKLVINLVGLDCTTYLETVIGLSSIVKKGQITFESYEKELEKIRYRNGILGEYPSRLHYFSDWLYENEQKGIIKDITAEIGGQTYTNQPSFMSENPQYYPQLSSPIFVNDIKSIETQIANRTYHYIPKSDIKKHESNIKSGDLIAITSSLNNLDIVHVGFAIEKAGRIHLLHASTRSMQVEITAVPLADYIQNNKSQTGIMVARMLD</sequence>
<evidence type="ECO:0000313" key="2">
    <source>
        <dbReference type="Proteomes" id="UP000198480"/>
    </source>
</evidence>
<dbReference type="Gene3D" id="2.30.260.10">
    <property type="entry name" value="putative xylanase like domain"/>
    <property type="match status" value="1"/>
</dbReference>
<organism evidence="1 2">
    <name type="scientific">Belliella buryatensis</name>
    <dbReference type="NCBI Taxonomy" id="1500549"/>
    <lineage>
        <taxon>Bacteria</taxon>
        <taxon>Pseudomonadati</taxon>
        <taxon>Bacteroidota</taxon>
        <taxon>Cytophagia</taxon>
        <taxon>Cytophagales</taxon>
        <taxon>Cyclobacteriaceae</taxon>
        <taxon>Belliella</taxon>
    </lineage>
</organism>
<protein>
    <recommendedName>
        <fullName evidence="3">DUF1460 domain-containing protein</fullName>
    </recommendedName>
</protein>